<feature type="region of interest" description="Disordered" evidence="1">
    <location>
        <begin position="64"/>
        <end position="89"/>
    </location>
</feature>
<proteinExistence type="predicted"/>
<sequence>MQVRPCGPSRMKWSQIAASSSSRKAAHIPTNSSAITHRHDARRQERIRNRWRHFSELQGSVATVTRKTHQRPDCDWLPLDGGRKYSARD</sequence>
<evidence type="ECO:0000313" key="3">
    <source>
        <dbReference type="Proteomes" id="UP000324222"/>
    </source>
</evidence>
<keyword evidence="3" id="KW-1185">Reference proteome</keyword>
<reference evidence="2 3" key="1">
    <citation type="submission" date="2019-05" db="EMBL/GenBank/DDBJ databases">
        <title>Another draft genome of Portunus trituberculatus and its Hox gene families provides insights of decapod evolution.</title>
        <authorList>
            <person name="Jeong J.-H."/>
            <person name="Song I."/>
            <person name="Kim S."/>
            <person name="Choi T."/>
            <person name="Kim D."/>
            <person name="Ryu S."/>
            <person name="Kim W."/>
        </authorList>
    </citation>
    <scope>NUCLEOTIDE SEQUENCE [LARGE SCALE GENOMIC DNA]</scope>
    <source>
        <tissue evidence="2">Muscle</tissue>
    </source>
</reference>
<gene>
    <name evidence="2" type="ORF">E2C01_073170</name>
</gene>
<dbReference type="AlphaFoldDB" id="A0A5B7I9W4"/>
<comment type="caution">
    <text evidence="2">The sequence shown here is derived from an EMBL/GenBank/DDBJ whole genome shotgun (WGS) entry which is preliminary data.</text>
</comment>
<dbReference type="Proteomes" id="UP000324222">
    <property type="component" value="Unassembled WGS sequence"/>
</dbReference>
<dbReference type="EMBL" id="VSRR010049073">
    <property type="protein sequence ID" value="MPC78676.1"/>
    <property type="molecule type" value="Genomic_DNA"/>
</dbReference>
<evidence type="ECO:0000256" key="1">
    <source>
        <dbReference type="SAM" id="MobiDB-lite"/>
    </source>
</evidence>
<name>A0A5B7I9W4_PORTR</name>
<organism evidence="2 3">
    <name type="scientific">Portunus trituberculatus</name>
    <name type="common">Swimming crab</name>
    <name type="synonym">Neptunus trituberculatus</name>
    <dbReference type="NCBI Taxonomy" id="210409"/>
    <lineage>
        <taxon>Eukaryota</taxon>
        <taxon>Metazoa</taxon>
        <taxon>Ecdysozoa</taxon>
        <taxon>Arthropoda</taxon>
        <taxon>Crustacea</taxon>
        <taxon>Multicrustacea</taxon>
        <taxon>Malacostraca</taxon>
        <taxon>Eumalacostraca</taxon>
        <taxon>Eucarida</taxon>
        <taxon>Decapoda</taxon>
        <taxon>Pleocyemata</taxon>
        <taxon>Brachyura</taxon>
        <taxon>Eubrachyura</taxon>
        <taxon>Portunoidea</taxon>
        <taxon>Portunidae</taxon>
        <taxon>Portuninae</taxon>
        <taxon>Portunus</taxon>
    </lineage>
</organism>
<protein>
    <submittedName>
        <fullName evidence="2">Uncharacterized protein</fullName>
    </submittedName>
</protein>
<accession>A0A5B7I9W4</accession>
<evidence type="ECO:0000313" key="2">
    <source>
        <dbReference type="EMBL" id="MPC78676.1"/>
    </source>
</evidence>